<evidence type="ECO:0000313" key="6">
    <source>
        <dbReference type="EMBL" id="GLR71172.1"/>
    </source>
</evidence>
<dbReference type="PANTHER" id="PTHR30570:SF6">
    <property type="entry name" value="PHOSPHATE-BINDING PROTEIN PSTS"/>
    <property type="match status" value="1"/>
</dbReference>
<comment type="similarity">
    <text evidence="1 4">Belongs to the PstS family.</text>
</comment>
<keyword evidence="4" id="KW-0592">Phosphate transport</keyword>
<keyword evidence="3" id="KW-0732">Signal</keyword>
<name>A0AA37SX12_9ALTE</name>
<gene>
    <name evidence="6" type="primary">pstS</name>
    <name evidence="6" type="ORF">GCM10007852_20800</name>
</gene>
<dbReference type="InterPro" id="IPR050811">
    <property type="entry name" value="Phosphate_ABC_transporter"/>
</dbReference>
<dbReference type="GO" id="GO:0042301">
    <property type="term" value="F:phosphate ion binding"/>
    <property type="evidence" value="ECO:0007669"/>
    <property type="project" value="UniProtKB-UniRule"/>
</dbReference>
<evidence type="ECO:0000259" key="5">
    <source>
        <dbReference type="Pfam" id="PF12849"/>
    </source>
</evidence>
<keyword evidence="4" id="KW-0964">Secreted</keyword>
<dbReference type="Proteomes" id="UP001156601">
    <property type="component" value="Unassembled WGS sequence"/>
</dbReference>
<comment type="function">
    <text evidence="4">Involved in the system for phosphate transport across the cytoplasmic membrane.</text>
</comment>
<sequence length="348" mass="37464">MRRGKSQGFSSALVLCSLLVFFFGVVLTPSAHSQNTDPIGAASTYSALSSQTNYRATPGVYGSISSVGSDSLANLMALWAEEFQRLYPHVKFQIQATGSATASQALTQGTASIGPMSRALSAVEIDRFIRKHGYPPTALVVALDAISIYVEKNNPLTQLTIDEVDGIFSATRFCGHKAALNDWSQLGVSKFGVTKNIQVFGRNSASGTYDLFKKLALCGGDFLITVNEMPSSSSVVQSIAASIGGIGYAALGHSNRDVRALALSADGKEYVMPNAENIELGKYPFSRYLYIVVNKAPGQDLPLLERTFLRYMLSADGQKVVSDTNYYPVTGRLLQRQLNLISSKGNVK</sequence>
<dbReference type="InterPro" id="IPR011862">
    <property type="entry name" value="Phos-bd"/>
</dbReference>
<dbReference type="NCBIfam" id="TIGR02136">
    <property type="entry name" value="ptsS_2"/>
    <property type="match status" value="1"/>
</dbReference>
<comment type="subcellular location">
    <subcellularLocation>
        <location evidence="4">Periplasm</location>
    </subcellularLocation>
    <subcellularLocation>
        <location evidence="4">Secreted</location>
    </subcellularLocation>
</comment>
<feature type="domain" description="PBP" evidence="5">
    <location>
        <begin position="56"/>
        <end position="315"/>
    </location>
</feature>
<dbReference type="GO" id="GO:0042597">
    <property type="term" value="C:periplasmic space"/>
    <property type="evidence" value="ECO:0007669"/>
    <property type="project" value="UniProtKB-SubCell"/>
</dbReference>
<keyword evidence="2 4" id="KW-0813">Transport</keyword>
<keyword evidence="7" id="KW-1185">Reference proteome</keyword>
<dbReference type="PANTHER" id="PTHR30570">
    <property type="entry name" value="PERIPLASMIC PHOSPHATE BINDING COMPONENT OF PHOSPHATE ABC TRANSPORTER"/>
    <property type="match status" value="1"/>
</dbReference>
<evidence type="ECO:0000256" key="1">
    <source>
        <dbReference type="ARBA" id="ARBA00008725"/>
    </source>
</evidence>
<comment type="caution">
    <text evidence="6">The sequence shown here is derived from an EMBL/GenBank/DDBJ whole genome shotgun (WGS) entry which is preliminary data.</text>
</comment>
<dbReference type="Pfam" id="PF12849">
    <property type="entry name" value="PBP_like_2"/>
    <property type="match status" value="1"/>
</dbReference>
<dbReference type="CDD" id="cd13653">
    <property type="entry name" value="PBP2_phosphate_like_1"/>
    <property type="match status" value="1"/>
</dbReference>
<evidence type="ECO:0000313" key="7">
    <source>
        <dbReference type="Proteomes" id="UP001156601"/>
    </source>
</evidence>
<keyword evidence="4" id="KW-0574">Periplasm</keyword>
<dbReference type="SUPFAM" id="SSF53850">
    <property type="entry name" value="Periplasmic binding protein-like II"/>
    <property type="match status" value="1"/>
</dbReference>
<reference evidence="6" key="1">
    <citation type="journal article" date="2014" name="Int. J. Syst. Evol. Microbiol.">
        <title>Complete genome sequence of Corynebacterium casei LMG S-19264T (=DSM 44701T), isolated from a smear-ripened cheese.</title>
        <authorList>
            <consortium name="US DOE Joint Genome Institute (JGI-PGF)"/>
            <person name="Walter F."/>
            <person name="Albersmeier A."/>
            <person name="Kalinowski J."/>
            <person name="Ruckert C."/>
        </authorList>
    </citation>
    <scope>NUCLEOTIDE SEQUENCE</scope>
    <source>
        <strain evidence="6">NBRC 110023</strain>
    </source>
</reference>
<evidence type="ECO:0000256" key="2">
    <source>
        <dbReference type="ARBA" id="ARBA00022448"/>
    </source>
</evidence>
<reference evidence="6" key="2">
    <citation type="submission" date="2023-01" db="EMBL/GenBank/DDBJ databases">
        <title>Draft genome sequence of Agaribacter marinus strain NBRC 110023.</title>
        <authorList>
            <person name="Sun Q."/>
            <person name="Mori K."/>
        </authorList>
    </citation>
    <scope>NUCLEOTIDE SEQUENCE</scope>
    <source>
        <strain evidence="6">NBRC 110023</strain>
    </source>
</reference>
<accession>A0AA37SX12</accession>
<dbReference type="AlphaFoldDB" id="A0AA37SX12"/>
<proteinExistence type="inferred from homology"/>
<dbReference type="GO" id="GO:0006817">
    <property type="term" value="P:phosphate ion transport"/>
    <property type="evidence" value="ECO:0007669"/>
    <property type="project" value="UniProtKB-UniRule"/>
</dbReference>
<dbReference type="GO" id="GO:0005576">
    <property type="term" value="C:extracellular region"/>
    <property type="evidence" value="ECO:0007669"/>
    <property type="project" value="UniProtKB-SubCell"/>
</dbReference>
<dbReference type="GO" id="GO:0007155">
    <property type="term" value="P:cell adhesion"/>
    <property type="evidence" value="ECO:0007669"/>
    <property type="project" value="UniProtKB-UniRule"/>
</dbReference>
<protein>
    <recommendedName>
        <fullName evidence="4">Phosphate-binding protein</fullName>
    </recommendedName>
</protein>
<dbReference type="EMBL" id="BSOT01000005">
    <property type="protein sequence ID" value="GLR71172.1"/>
    <property type="molecule type" value="Genomic_DNA"/>
</dbReference>
<evidence type="ECO:0000256" key="4">
    <source>
        <dbReference type="RuleBase" id="RU367119"/>
    </source>
</evidence>
<organism evidence="6 7">
    <name type="scientific">Agaribacter marinus</name>
    <dbReference type="NCBI Taxonomy" id="1431249"/>
    <lineage>
        <taxon>Bacteria</taxon>
        <taxon>Pseudomonadati</taxon>
        <taxon>Pseudomonadota</taxon>
        <taxon>Gammaproteobacteria</taxon>
        <taxon>Alteromonadales</taxon>
        <taxon>Alteromonadaceae</taxon>
        <taxon>Agaribacter</taxon>
    </lineage>
</organism>
<evidence type="ECO:0000256" key="3">
    <source>
        <dbReference type="ARBA" id="ARBA00022729"/>
    </source>
</evidence>
<dbReference type="Gene3D" id="3.40.190.10">
    <property type="entry name" value="Periplasmic binding protein-like II"/>
    <property type="match status" value="2"/>
</dbReference>
<dbReference type="InterPro" id="IPR024370">
    <property type="entry name" value="PBP_domain"/>
</dbReference>